<feature type="compositionally biased region" description="Basic and acidic residues" evidence="8">
    <location>
        <begin position="63"/>
        <end position="75"/>
    </location>
</feature>
<gene>
    <name evidence="10" type="ORF">WJX75_009947</name>
</gene>
<evidence type="ECO:0000259" key="9">
    <source>
        <dbReference type="PROSITE" id="PS51686"/>
    </source>
</evidence>
<dbReference type="Proteomes" id="UP001491310">
    <property type="component" value="Unassembled WGS sequence"/>
</dbReference>
<feature type="compositionally biased region" description="Acidic residues" evidence="8">
    <location>
        <begin position="614"/>
        <end position="637"/>
    </location>
</feature>
<evidence type="ECO:0000256" key="1">
    <source>
        <dbReference type="ARBA" id="ARBA00004604"/>
    </source>
</evidence>
<evidence type="ECO:0000313" key="11">
    <source>
        <dbReference type="Proteomes" id="UP001491310"/>
    </source>
</evidence>
<dbReference type="InterPro" id="IPR001678">
    <property type="entry name" value="MeTrfase_RsmB-F_NOP2_dom"/>
</dbReference>
<feature type="binding site" evidence="7">
    <location>
        <position position="456"/>
    </location>
    <ligand>
        <name>S-adenosyl-L-methionine</name>
        <dbReference type="ChEBI" id="CHEBI:59789"/>
    </ligand>
</feature>
<dbReference type="InterPro" id="IPR029063">
    <property type="entry name" value="SAM-dependent_MTases_sf"/>
</dbReference>
<evidence type="ECO:0000256" key="5">
    <source>
        <dbReference type="ARBA" id="ARBA00022691"/>
    </source>
</evidence>
<evidence type="ECO:0000313" key="10">
    <source>
        <dbReference type="EMBL" id="KAK9909276.1"/>
    </source>
</evidence>
<feature type="compositionally biased region" description="Acidic residues" evidence="8">
    <location>
        <begin position="156"/>
        <end position="190"/>
    </location>
</feature>
<feature type="region of interest" description="Disordered" evidence="8">
    <location>
        <begin position="1"/>
        <end position="218"/>
    </location>
</feature>
<dbReference type="Gene3D" id="3.40.50.150">
    <property type="entry name" value="Vaccinia Virus protein VP39"/>
    <property type="match status" value="1"/>
</dbReference>
<dbReference type="InterPro" id="IPR023267">
    <property type="entry name" value="RCMT"/>
</dbReference>
<keyword evidence="2" id="KW-0690">Ribosome biogenesis</keyword>
<dbReference type="InterPro" id="IPR023273">
    <property type="entry name" value="RCMT_NOP2"/>
</dbReference>
<keyword evidence="4 7" id="KW-0808">Transferase</keyword>
<dbReference type="NCBIfam" id="TIGR00446">
    <property type="entry name" value="nop2p"/>
    <property type="match status" value="1"/>
</dbReference>
<comment type="caution">
    <text evidence="10">The sequence shown here is derived from an EMBL/GenBank/DDBJ whole genome shotgun (WGS) entry which is preliminary data.</text>
</comment>
<dbReference type="PANTHER" id="PTHR22807:SF30">
    <property type="entry name" value="28S RRNA (CYTOSINE(4447)-C(5))-METHYLTRANSFERASE-RELATED"/>
    <property type="match status" value="1"/>
</dbReference>
<dbReference type="Gene3D" id="3.30.70.1170">
    <property type="entry name" value="Sun protein, domain 3"/>
    <property type="match status" value="1"/>
</dbReference>
<evidence type="ECO:0000256" key="7">
    <source>
        <dbReference type="PROSITE-ProRule" id="PRU01023"/>
    </source>
</evidence>
<evidence type="ECO:0000256" key="2">
    <source>
        <dbReference type="ARBA" id="ARBA00022517"/>
    </source>
</evidence>
<dbReference type="PRINTS" id="PR02008">
    <property type="entry name" value="RCMTFAMILY"/>
</dbReference>
<dbReference type="InterPro" id="IPR011023">
    <property type="entry name" value="Nop2p"/>
</dbReference>
<sequence>MRKKDKETELAAGNHSQRKTSVRNQEEKRPAPAAQLAKTPTSKKAKATPGFTDSNKRWLTPKVSKEAAEEAKSDDLDPEDSDSGLLDDEFGNDESDGAHEEEEESSEEEEESSEEEEADGDVASLKEELWSDEDESDQIFKKGSGRAGGKEPASASDEEEEEDSEEEDSEEDGEGPGVMDSDDESDDEMLDIEKKAQRLDEDRARRELEAEAEGREMGAGDMQTNIQQEFEPGHFILPGADDEAGPLDLSAVLRRIKEVARVLDKFQDLREDGRSRSDYMEQLKKDLEEYYGYNRFMLETLLGMFSVAEALELIEANEGKRPITLRTNTLKTRRRELAAALINRGVNLDPIGKWSKVGLVVYESNVPVGATPEYMAGHYMLQGASSFLPVMALAPQEGEQVLDMAAAPGGKTTYIASLMRNSGIVFANEVNPLRLKSIQGNLQRMGVTNAIVSNYDGRDLPKMLGTNSMDRALLDAPCSGTGVVSKDPTVKANKSQAEIWKCAHLQKQLLLAAIDLVDAGSKTGGYIVYSTCSIMVEENENVVNYALRKRHVKVVSSGLDFGRPGYIRYREFRFHPSLTESRRFYPHVHNLDGFFVCKLKKMANGPKDSRGEGEDGEASESEEEGVPAGEEEEEAIDADEKPASSAAPAKGGRQAGAKRPAAEPAEDGAAAGPVPKKRRESRILKAAKPGKVAVQKQSAGKQAGAVKKIKKQRAEG</sequence>
<evidence type="ECO:0000256" key="8">
    <source>
        <dbReference type="SAM" id="MobiDB-lite"/>
    </source>
</evidence>
<feature type="compositionally biased region" description="Basic and acidic residues" evidence="8">
    <location>
        <begin position="191"/>
        <end position="218"/>
    </location>
</feature>
<feature type="binding site" evidence="7">
    <location>
        <begin position="405"/>
        <end position="411"/>
    </location>
    <ligand>
        <name>S-adenosyl-L-methionine</name>
        <dbReference type="ChEBI" id="CHEBI:59789"/>
    </ligand>
</feature>
<keyword evidence="5 7" id="KW-0949">S-adenosyl-L-methionine</keyword>
<feature type="binding site" evidence="7">
    <location>
        <position position="429"/>
    </location>
    <ligand>
        <name>S-adenosyl-L-methionine</name>
        <dbReference type="ChEBI" id="CHEBI:59789"/>
    </ligand>
</feature>
<dbReference type="Pfam" id="PF01189">
    <property type="entry name" value="Methyltr_RsmB-F"/>
    <property type="match status" value="1"/>
</dbReference>
<dbReference type="PROSITE" id="PS51686">
    <property type="entry name" value="SAM_MT_RSMB_NOP"/>
    <property type="match status" value="1"/>
</dbReference>
<protein>
    <recommendedName>
        <fullName evidence="9">SAM-dependent MTase RsmB/NOP-type domain-containing protein</fullName>
    </recommendedName>
</protein>
<feature type="region of interest" description="Disordered" evidence="8">
    <location>
        <begin position="605"/>
        <end position="716"/>
    </location>
</feature>
<accession>A0ABR2YRR6</accession>
<organism evidence="10 11">
    <name type="scientific">Coccomyxa subellipsoidea</name>
    <dbReference type="NCBI Taxonomy" id="248742"/>
    <lineage>
        <taxon>Eukaryota</taxon>
        <taxon>Viridiplantae</taxon>
        <taxon>Chlorophyta</taxon>
        <taxon>core chlorophytes</taxon>
        <taxon>Trebouxiophyceae</taxon>
        <taxon>Trebouxiophyceae incertae sedis</taxon>
        <taxon>Coccomyxaceae</taxon>
        <taxon>Coccomyxa</taxon>
    </lineage>
</organism>
<feature type="domain" description="SAM-dependent MTase RsmB/NOP-type" evidence="9">
    <location>
        <begin position="313"/>
        <end position="602"/>
    </location>
</feature>
<keyword evidence="6 7" id="KW-0694">RNA-binding</keyword>
<dbReference type="PRINTS" id="PR02012">
    <property type="entry name" value="RCMTNOP2"/>
</dbReference>
<feature type="active site" description="Nucleophile" evidence="7">
    <location>
        <position position="532"/>
    </location>
</feature>
<reference evidence="10 11" key="1">
    <citation type="journal article" date="2024" name="Nat. Commun.">
        <title>Phylogenomics reveals the evolutionary origins of lichenization in chlorophyte algae.</title>
        <authorList>
            <person name="Puginier C."/>
            <person name="Libourel C."/>
            <person name="Otte J."/>
            <person name="Skaloud P."/>
            <person name="Haon M."/>
            <person name="Grisel S."/>
            <person name="Petersen M."/>
            <person name="Berrin J.G."/>
            <person name="Delaux P.M."/>
            <person name="Dal Grande F."/>
            <person name="Keller J."/>
        </authorList>
    </citation>
    <scope>NUCLEOTIDE SEQUENCE [LARGE SCALE GENOMIC DNA]</scope>
    <source>
        <strain evidence="10 11">SAG 216-7</strain>
    </source>
</reference>
<dbReference type="PANTHER" id="PTHR22807">
    <property type="entry name" value="NOP2 YEAST -RELATED NOL1/NOP2/FMU SUN DOMAIN-CONTAINING"/>
    <property type="match status" value="1"/>
</dbReference>
<comment type="similarity">
    <text evidence="7">Belongs to the class I-like SAM-binding methyltransferase superfamily. RsmB/NOP family.</text>
</comment>
<keyword evidence="3 7" id="KW-0489">Methyltransferase</keyword>
<comment type="subcellular location">
    <subcellularLocation>
        <location evidence="1">Nucleus</location>
        <location evidence="1">Nucleolus</location>
    </subcellularLocation>
</comment>
<feature type="binding site" evidence="7">
    <location>
        <position position="475"/>
    </location>
    <ligand>
        <name>S-adenosyl-L-methionine</name>
        <dbReference type="ChEBI" id="CHEBI:59789"/>
    </ligand>
</feature>
<evidence type="ECO:0000256" key="6">
    <source>
        <dbReference type="ARBA" id="ARBA00022884"/>
    </source>
</evidence>
<proteinExistence type="inferred from homology"/>
<evidence type="ECO:0000256" key="3">
    <source>
        <dbReference type="ARBA" id="ARBA00022603"/>
    </source>
</evidence>
<evidence type="ECO:0000256" key="4">
    <source>
        <dbReference type="ARBA" id="ARBA00022679"/>
    </source>
</evidence>
<dbReference type="InterPro" id="IPR049560">
    <property type="entry name" value="MeTrfase_RsmB-F_NOP2_cat"/>
</dbReference>
<keyword evidence="11" id="KW-1185">Reference proteome</keyword>
<feature type="compositionally biased region" description="Basic residues" evidence="8">
    <location>
        <begin position="707"/>
        <end position="716"/>
    </location>
</feature>
<name>A0ABR2YRR6_9CHLO</name>
<dbReference type="EMBL" id="JALJOT010000007">
    <property type="protein sequence ID" value="KAK9909276.1"/>
    <property type="molecule type" value="Genomic_DNA"/>
</dbReference>
<dbReference type="SUPFAM" id="SSF53335">
    <property type="entry name" value="S-adenosyl-L-methionine-dependent methyltransferases"/>
    <property type="match status" value="1"/>
</dbReference>
<feature type="compositionally biased region" description="Acidic residues" evidence="8">
    <location>
        <begin position="76"/>
        <end position="120"/>
    </location>
</feature>